<gene>
    <name evidence="2" type="ORF">H5410_049295</name>
</gene>
<sequence>MVYQRLGKSIFSELGTIYHQTLSGQKGKDQMKPGEELLLNGWENQTQKVWPKRKHNNKHAPKAKWSKMQTRGLGGS</sequence>
<evidence type="ECO:0000313" key="3">
    <source>
        <dbReference type="Proteomes" id="UP000824120"/>
    </source>
</evidence>
<feature type="region of interest" description="Disordered" evidence="1">
    <location>
        <begin position="50"/>
        <end position="76"/>
    </location>
</feature>
<proteinExistence type="predicted"/>
<dbReference type="AlphaFoldDB" id="A0A9J5XLX7"/>
<reference evidence="2 3" key="1">
    <citation type="submission" date="2020-09" db="EMBL/GenBank/DDBJ databases">
        <title>De no assembly of potato wild relative species, Solanum commersonii.</title>
        <authorList>
            <person name="Cho K."/>
        </authorList>
    </citation>
    <scope>NUCLEOTIDE SEQUENCE [LARGE SCALE GENOMIC DNA]</scope>
    <source>
        <strain evidence="2">LZ3.2</strain>
        <tissue evidence="2">Leaf</tissue>
    </source>
</reference>
<comment type="caution">
    <text evidence="2">The sequence shown here is derived from an EMBL/GenBank/DDBJ whole genome shotgun (WGS) entry which is preliminary data.</text>
</comment>
<protein>
    <submittedName>
        <fullName evidence="2">Uncharacterized protein</fullName>
    </submittedName>
</protein>
<organism evidence="2 3">
    <name type="scientific">Solanum commersonii</name>
    <name type="common">Commerson's wild potato</name>
    <name type="synonym">Commerson's nightshade</name>
    <dbReference type="NCBI Taxonomy" id="4109"/>
    <lineage>
        <taxon>Eukaryota</taxon>
        <taxon>Viridiplantae</taxon>
        <taxon>Streptophyta</taxon>
        <taxon>Embryophyta</taxon>
        <taxon>Tracheophyta</taxon>
        <taxon>Spermatophyta</taxon>
        <taxon>Magnoliopsida</taxon>
        <taxon>eudicotyledons</taxon>
        <taxon>Gunneridae</taxon>
        <taxon>Pentapetalae</taxon>
        <taxon>asterids</taxon>
        <taxon>lamiids</taxon>
        <taxon>Solanales</taxon>
        <taxon>Solanaceae</taxon>
        <taxon>Solanoideae</taxon>
        <taxon>Solaneae</taxon>
        <taxon>Solanum</taxon>
    </lineage>
</organism>
<accession>A0A9J5XLX7</accession>
<keyword evidence="3" id="KW-1185">Reference proteome</keyword>
<name>A0A9J5XLX7_SOLCO</name>
<evidence type="ECO:0000256" key="1">
    <source>
        <dbReference type="SAM" id="MobiDB-lite"/>
    </source>
</evidence>
<feature type="compositionally biased region" description="Basic residues" evidence="1">
    <location>
        <begin position="50"/>
        <end position="65"/>
    </location>
</feature>
<dbReference type="Proteomes" id="UP000824120">
    <property type="component" value="Chromosome 9"/>
</dbReference>
<evidence type="ECO:0000313" key="2">
    <source>
        <dbReference type="EMBL" id="KAG5588861.1"/>
    </source>
</evidence>
<dbReference type="EMBL" id="JACXVP010000009">
    <property type="protein sequence ID" value="KAG5588861.1"/>
    <property type="molecule type" value="Genomic_DNA"/>
</dbReference>